<feature type="compositionally biased region" description="Acidic residues" evidence="6">
    <location>
        <begin position="625"/>
        <end position="637"/>
    </location>
</feature>
<evidence type="ECO:0000256" key="3">
    <source>
        <dbReference type="ARBA" id="ARBA00022737"/>
    </source>
</evidence>
<keyword evidence="7" id="KW-0812">Transmembrane</keyword>
<keyword evidence="7" id="KW-0472">Membrane</keyword>
<evidence type="ECO:0000259" key="9">
    <source>
        <dbReference type="PROSITE" id="PS50026"/>
    </source>
</evidence>
<feature type="domain" description="EGF-like" evidence="9">
    <location>
        <begin position="237"/>
        <end position="274"/>
    </location>
</feature>
<dbReference type="InterPro" id="IPR051022">
    <property type="entry name" value="Notch_Cell-Fate_Det"/>
</dbReference>
<feature type="compositionally biased region" description="Pro residues" evidence="6">
    <location>
        <begin position="717"/>
        <end position="735"/>
    </location>
</feature>
<keyword evidence="7" id="KW-1133">Transmembrane helix</keyword>
<keyword evidence="3" id="KW-0677">Repeat</keyword>
<evidence type="ECO:0000313" key="11">
    <source>
        <dbReference type="Proteomes" id="UP000005237"/>
    </source>
</evidence>
<dbReference type="PROSITE" id="PS01186">
    <property type="entry name" value="EGF_2"/>
    <property type="match status" value="2"/>
</dbReference>
<dbReference type="PROSITE" id="PS00022">
    <property type="entry name" value="EGF_1"/>
    <property type="match status" value="3"/>
</dbReference>
<feature type="transmembrane region" description="Helical" evidence="7">
    <location>
        <begin position="789"/>
        <end position="814"/>
    </location>
</feature>
<dbReference type="InterPro" id="IPR001881">
    <property type="entry name" value="EGF-like_Ca-bd_dom"/>
</dbReference>
<dbReference type="SMART" id="SM00274">
    <property type="entry name" value="FOLN"/>
    <property type="match status" value="2"/>
</dbReference>
<keyword evidence="2 8" id="KW-0732">Signal</keyword>
<dbReference type="EnsemblMetazoa" id="CJA08982.1">
    <property type="protein sequence ID" value="CJA08982.1"/>
    <property type="gene ID" value="WBGene00128184"/>
</dbReference>
<dbReference type="CDD" id="cd00054">
    <property type="entry name" value="EGF_CA"/>
    <property type="match status" value="3"/>
</dbReference>
<sequence>MTNTFGFLVILGIFVTFGCAQSVVEDSVFHFTNPLQGNAVWILDESSLPWTGEYKFLRSISGMATTLLSVVDSSTGITLGQCVAPTDSTGNFSKHWERFSWELTASELRCTFEKDGISRVEFEKSPNPRTFSIRIQSGTGPACISDMMVQREQATGCPPHLSRNSFSAMSLNCTCPYLDAAEANKDDENESEDVDMLATANAPQFPLFKGIDASDLGNLNLNPNSNSNPNPTQWSLAPSPCATHECRNNGTCLVSQEGSATCLCRNGFSGDHCELDVCSTVPCQNGGVCRSNNGIAYCECLPQFTGLLCESAHAPASEPVCQPECSNGQCVAKDGQAQCECRQGFTGANCNVLDVCLGDAACSMFGPTAKCVLDNNMDKMISMALMNGTYDCLCPHPIHGQYVDCIQLHAPTATSLQPVQPMQPVETSSTPPFPVLTISQIPTDAPTIPTVTSTWATPTEPVPSTPQVSSQPSSEPFVGFTVTREPLRQPQPGAGSTLPPPFNQHIITAGEQQWINQQNIATSGVVGQTTTTFVFPQSFETTSSQPVMITTTQPHQLEVSTLPTGSSQEHMVKTTDETDETFPTPSTMQVVPNETSKPLETTTELLPSTTFLTSTVPTETTEQKEESEEEMSTEEITENSTQGFTTLFTVPSSTSTVTPTTTVEEEETSLEEEKEDEEDDETISKTTAQTSLPFWMTTTVKTIIPEVSSTMMVMVPQPEPQPQPEQQPQPQPQPNPFETSTERTVDEESEEDATTESNEEVAVKNAPVATTPSDVVHHHTSSGKQSSAAASWIIAIIALIVLGLLLLATSLFILRYIRQSRKLHGKYNPAREEHNLSAAYAMPMSHIAKEERLI</sequence>
<feature type="domain" description="EGF-like" evidence="9">
    <location>
        <begin position="317"/>
        <end position="351"/>
    </location>
</feature>
<dbReference type="AlphaFoldDB" id="A0A8R1DPZ8"/>
<evidence type="ECO:0000256" key="6">
    <source>
        <dbReference type="SAM" id="MobiDB-lite"/>
    </source>
</evidence>
<feature type="region of interest" description="Disordered" evidence="6">
    <location>
        <begin position="575"/>
        <end position="595"/>
    </location>
</feature>
<dbReference type="GO" id="GO:0032991">
    <property type="term" value="C:protein-containing complex"/>
    <property type="evidence" value="ECO:0007669"/>
    <property type="project" value="TreeGrafter"/>
</dbReference>
<feature type="disulfide bond" evidence="5">
    <location>
        <begin position="300"/>
        <end position="309"/>
    </location>
</feature>
<dbReference type="PANTHER" id="PTHR24049">
    <property type="entry name" value="CRUMBS FAMILY MEMBER"/>
    <property type="match status" value="1"/>
</dbReference>
<feature type="region of interest" description="Disordered" evidence="6">
    <location>
        <begin position="613"/>
        <end position="689"/>
    </location>
</feature>
<dbReference type="SMART" id="SM00179">
    <property type="entry name" value="EGF_CA"/>
    <property type="match status" value="3"/>
</dbReference>
<dbReference type="InterPro" id="IPR003645">
    <property type="entry name" value="Fol_N"/>
</dbReference>
<dbReference type="Gene3D" id="2.10.25.10">
    <property type="entry name" value="Laminin"/>
    <property type="match status" value="3"/>
</dbReference>
<dbReference type="Proteomes" id="UP000005237">
    <property type="component" value="Unassembled WGS sequence"/>
</dbReference>
<dbReference type="Pfam" id="PF00008">
    <property type="entry name" value="EGF"/>
    <property type="match status" value="1"/>
</dbReference>
<dbReference type="GO" id="GO:0005509">
    <property type="term" value="F:calcium ion binding"/>
    <property type="evidence" value="ECO:0007669"/>
    <property type="project" value="InterPro"/>
</dbReference>
<keyword evidence="1 5" id="KW-0245">EGF-like domain</keyword>
<reference evidence="11" key="1">
    <citation type="submission" date="2010-08" db="EMBL/GenBank/DDBJ databases">
        <authorList>
            <consortium name="Caenorhabditis japonica Sequencing Consortium"/>
            <person name="Wilson R.K."/>
        </authorList>
    </citation>
    <scope>NUCLEOTIDE SEQUENCE [LARGE SCALE GENOMIC DNA]</scope>
    <source>
        <strain evidence="11">DF5081</strain>
    </source>
</reference>
<evidence type="ECO:0000256" key="1">
    <source>
        <dbReference type="ARBA" id="ARBA00022536"/>
    </source>
</evidence>
<protein>
    <recommendedName>
        <fullName evidence="9">EGF-like domain-containing protein</fullName>
    </recommendedName>
</protein>
<evidence type="ECO:0000256" key="7">
    <source>
        <dbReference type="SAM" id="Phobius"/>
    </source>
</evidence>
<feature type="signal peptide" evidence="8">
    <location>
        <begin position="1"/>
        <end position="20"/>
    </location>
</feature>
<comment type="caution">
    <text evidence="5">Lacks conserved residue(s) required for the propagation of feature annotation.</text>
</comment>
<evidence type="ECO:0000313" key="10">
    <source>
        <dbReference type="EnsemblMetazoa" id="CJA08982.1"/>
    </source>
</evidence>
<dbReference type="PROSITE" id="PS50026">
    <property type="entry name" value="EGF_3"/>
    <property type="match status" value="3"/>
</dbReference>
<reference evidence="10" key="2">
    <citation type="submission" date="2022-06" db="UniProtKB">
        <authorList>
            <consortium name="EnsemblMetazoa"/>
        </authorList>
    </citation>
    <scope>IDENTIFICATION</scope>
    <source>
        <strain evidence="10">DF5081</strain>
    </source>
</reference>
<proteinExistence type="predicted"/>
<dbReference type="SMART" id="SM00181">
    <property type="entry name" value="EGF"/>
    <property type="match status" value="4"/>
</dbReference>
<feature type="compositionally biased region" description="Acidic residues" evidence="6">
    <location>
        <begin position="747"/>
        <end position="759"/>
    </location>
</feature>
<dbReference type="GO" id="GO:0009986">
    <property type="term" value="C:cell surface"/>
    <property type="evidence" value="ECO:0007669"/>
    <property type="project" value="EnsemblMetazoa"/>
</dbReference>
<dbReference type="GO" id="GO:0030424">
    <property type="term" value="C:axon"/>
    <property type="evidence" value="ECO:0007669"/>
    <property type="project" value="EnsemblMetazoa"/>
</dbReference>
<evidence type="ECO:0000256" key="8">
    <source>
        <dbReference type="SAM" id="SignalP"/>
    </source>
</evidence>
<dbReference type="PANTHER" id="PTHR24049:SF22">
    <property type="entry name" value="DROSOPHILA CRUMBS HOMOLOG"/>
    <property type="match status" value="1"/>
</dbReference>
<accession>A0A8R1DPZ8</accession>
<dbReference type="GO" id="GO:0005886">
    <property type="term" value="C:plasma membrane"/>
    <property type="evidence" value="ECO:0007669"/>
    <property type="project" value="TreeGrafter"/>
</dbReference>
<feature type="compositionally biased region" description="Low complexity" evidence="6">
    <location>
        <begin position="638"/>
        <end position="662"/>
    </location>
</feature>
<keyword evidence="11" id="KW-1185">Reference proteome</keyword>
<evidence type="ECO:0000256" key="4">
    <source>
        <dbReference type="ARBA" id="ARBA00023157"/>
    </source>
</evidence>
<dbReference type="InterPro" id="IPR000742">
    <property type="entry name" value="EGF"/>
</dbReference>
<feature type="domain" description="EGF-like" evidence="9">
    <location>
        <begin position="275"/>
        <end position="310"/>
    </location>
</feature>
<keyword evidence="4 5" id="KW-1015">Disulfide bond</keyword>
<feature type="compositionally biased region" description="Acidic residues" evidence="6">
    <location>
        <begin position="663"/>
        <end position="681"/>
    </location>
</feature>
<evidence type="ECO:0000256" key="5">
    <source>
        <dbReference type="PROSITE-ProRule" id="PRU00076"/>
    </source>
</evidence>
<evidence type="ECO:0000256" key="2">
    <source>
        <dbReference type="ARBA" id="ARBA00022729"/>
    </source>
</evidence>
<name>A0A8R1DPZ8_CAEJA</name>
<dbReference type="OMA" id="MPMSHIA"/>
<dbReference type="GO" id="GO:0007157">
    <property type="term" value="P:heterophilic cell-cell adhesion via plasma membrane cell adhesion molecules"/>
    <property type="evidence" value="ECO:0007669"/>
    <property type="project" value="TreeGrafter"/>
</dbReference>
<dbReference type="GO" id="GO:0045197">
    <property type="term" value="P:establishment or maintenance of epithelial cell apical/basal polarity"/>
    <property type="evidence" value="ECO:0007669"/>
    <property type="project" value="TreeGrafter"/>
</dbReference>
<feature type="disulfide bond" evidence="5">
    <location>
        <begin position="264"/>
        <end position="273"/>
    </location>
</feature>
<organism evidence="10 11">
    <name type="scientific">Caenorhabditis japonica</name>
    <dbReference type="NCBI Taxonomy" id="281687"/>
    <lineage>
        <taxon>Eukaryota</taxon>
        <taxon>Metazoa</taxon>
        <taxon>Ecdysozoa</taxon>
        <taxon>Nematoda</taxon>
        <taxon>Chromadorea</taxon>
        <taxon>Rhabditida</taxon>
        <taxon>Rhabditina</taxon>
        <taxon>Rhabditomorpha</taxon>
        <taxon>Rhabditoidea</taxon>
        <taxon>Rhabditidae</taxon>
        <taxon>Peloderinae</taxon>
        <taxon>Caenorhabditis</taxon>
    </lineage>
</organism>
<feature type="chain" id="PRO_5035937696" description="EGF-like domain-containing protein" evidence="8">
    <location>
        <begin position="21"/>
        <end position="854"/>
    </location>
</feature>
<feature type="disulfide bond" evidence="5">
    <location>
        <begin position="341"/>
        <end position="350"/>
    </location>
</feature>
<dbReference type="SUPFAM" id="SSF57196">
    <property type="entry name" value="EGF/Laminin"/>
    <property type="match status" value="2"/>
</dbReference>
<feature type="region of interest" description="Disordered" evidence="6">
    <location>
        <begin position="715"/>
        <end position="782"/>
    </location>
</feature>